<dbReference type="GO" id="GO:0003677">
    <property type="term" value="F:DNA binding"/>
    <property type="evidence" value="ECO:0007669"/>
    <property type="project" value="InterPro"/>
</dbReference>
<dbReference type="EC" id="2.1.1.72" evidence="1"/>
<keyword evidence="2 9" id="KW-0489">Methyltransferase</keyword>
<evidence type="ECO:0000313" key="9">
    <source>
        <dbReference type="EMBL" id="AIF14054.1"/>
    </source>
</evidence>
<dbReference type="AlphaFoldDB" id="A0A075HDS3"/>
<dbReference type="GO" id="GO:0009307">
    <property type="term" value="P:DNA restriction-modification system"/>
    <property type="evidence" value="ECO:0007669"/>
    <property type="project" value="UniProtKB-KW"/>
</dbReference>
<name>A0A075HDS3_9ARCH</name>
<organism evidence="9">
    <name type="scientific">uncultured marine thaumarchaeote KM3_65_H02</name>
    <dbReference type="NCBI Taxonomy" id="1456226"/>
    <lineage>
        <taxon>Archaea</taxon>
        <taxon>Nitrososphaerota</taxon>
        <taxon>environmental samples</taxon>
    </lineage>
</organism>
<evidence type="ECO:0000259" key="8">
    <source>
        <dbReference type="Pfam" id="PF12161"/>
    </source>
</evidence>
<dbReference type="InterPro" id="IPR029063">
    <property type="entry name" value="SAM-dependent_MTases_sf"/>
</dbReference>
<dbReference type="PANTHER" id="PTHR42933">
    <property type="entry name" value="SLR6095 PROTEIN"/>
    <property type="match status" value="1"/>
</dbReference>
<keyword evidence="4" id="KW-0949">S-adenosyl-L-methionine</keyword>
<accession>A0A075HDS3</accession>
<keyword evidence="5" id="KW-0680">Restriction system</keyword>
<dbReference type="Pfam" id="PF02384">
    <property type="entry name" value="N6_Mtase"/>
    <property type="match status" value="1"/>
</dbReference>
<dbReference type="PRINTS" id="PR00507">
    <property type="entry name" value="N12N6MTFRASE"/>
</dbReference>
<evidence type="ECO:0000256" key="5">
    <source>
        <dbReference type="ARBA" id="ARBA00022747"/>
    </source>
</evidence>
<dbReference type="REBASE" id="97870">
    <property type="entry name" value="M.Uth65H02ORFAP"/>
</dbReference>
<evidence type="ECO:0000256" key="2">
    <source>
        <dbReference type="ARBA" id="ARBA00022603"/>
    </source>
</evidence>
<comment type="catalytic activity">
    <reaction evidence="6">
        <text>a 2'-deoxyadenosine in DNA + S-adenosyl-L-methionine = an N(6)-methyl-2'-deoxyadenosine in DNA + S-adenosyl-L-homocysteine + H(+)</text>
        <dbReference type="Rhea" id="RHEA:15197"/>
        <dbReference type="Rhea" id="RHEA-COMP:12418"/>
        <dbReference type="Rhea" id="RHEA-COMP:12419"/>
        <dbReference type="ChEBI" id="CHEBI:15378"/>
        <dbReference type="ChEBI" id="CHEBI:57856"/>
        <dbReference type="ChEBI" id="CHEBI:59789"/>
        <dbReference type="ChEBI" id="CHEBI:90615"/>
        <dbReference type="ChEBI" id="CHEBI:90616"/>
        <dbReference type="EC" id="2.1.1.72"/>
    </reaction>
</comment>
<dbReference type="GO" id="GO:0008170">
    <property type="term" value="F:N-methyltransferase activity"/>
    <property type="evidence" value="ECO:0007669"/>
    <property type="project" value="InterPro"/>
</dbReference>
<dbReference type="Gene3D" id="3.40.50.150">
    <property type="entry name" value="Vaccinia Virus protein VP39"/>
    <property type="match status" value="1"/>
</dbReference>
<gene>
    <name evidence="9" type="primary">hsdM</name>
</gene>
<dbReference type="InterPro" id="IPR003356">
    <property type="entry name" value="DNA_methylase_A-5"/>
</dbReference>
<dbReference type="EMBL" id="KF900991">
    <property type="protein sequence ID" value="AIF14054.1"/>
    <property type="molecule type" value="Genomic_DNA"/>
</dbReference>
<proteinExistence type="predicted"/>
<dbReference type="InterPro" id="IPR022749">
    <property type="entry name" value="D12N6_MeTrfase_N"/>
</dbReference>
<keyword evidence="3 9" id="KW-0808">Transferase</keyword>
<feature type="domain" description="N6 adenine-specific DNA methyltransferase N-terminal" evidence="8">
    <location>
        <begin position="9"/>
        <end position="133"/>
    </location>
</feature>
<dbReference type="GO" id="GO:0009007">
    <property type="term" value="F:site-specific DNA-methyltransferase (adenine-specific) activity"/>
    <property type="evidence" value="ECO:0007669"/>
    <property type="project" value="UniProtKB-EC"/>
</dbReference>
<evidence type="ECO:0000256" key="4">
    <source>
        <dbReference type="ARBA" id="ARBA00022691"/>
    </source>
</evidence>
<dbReference type="InterPro" id="IPR051537">
    <property type="entry name" value="DNA_Adenine_Mtase"/>
</dbReference>
<feature type="domain" description="DNA methylase adenine-specific" evidence="7">
    <location>
        <begin position="146"/>
        <end position="449"/>
    </location>
</feature>
<evidence type="ECO:0000259" key="7">
    <source>
        <dbReference type="Pfam" id="PF02384"/>
    </source>
</evidence>
<evidence type="ECO:0000256" key="3">
    <source>
        <dbReference type="ARBA" id="ARBA00022679"/>
    </source>
</evidence>
<dbReference type="InterPro" id="IPR038333">
    <property type="entry name" value="T1MK-like_N_sf"/>
</dbReference>
<dbReference type="SUPFAM" id="SSF53335">
    <property type="entry name" value="S-adenosyl-L-methionine-dependent methyltransferases"/>
    <property type="match status" value="1"/>
</dbReference>
<evidence type="ECO:0000256" key="6">
    <source>
        <dbReference type="ARBA" id="ARBA00047942"/>
    </source>
</evidence>
<dbReference type="GO" id="GO:0032259">
    <property type="term" value="P:methylation"/>
    <property type="evidence" value="ECO:0007669"/>
    <property type="project" value="UniProtKB-KW"/>
</dbReference>
<evidence type="ECO:0000256" key="1">
    <source>
        <dbReference type="ARBA" id="ARBA00011900"/>
    </source>
</evidence>
<dbReference type="PANTHER" id="PTHR42933:SF4">
    <property type="entry name" value="TYPE I RESTRICTION ENZYME ECOKI METHYLASE SUBUNIT"/>
    <property type="match status" value="1"/>
</dbReference>
<sequence length="483" mass="56080">MITMEDNEIERIIKSIRDLMRKDKGMNTDAQRLPQMLWMLFLKCFDDYEKGKEILGNYEPIIEPPYRWRDWSDDEKGPRGEMLIDFVENKLFKYLSNLHGDDSADQRDVIGDIFSEQKNFMTDGYSVKEVISQINKLDFTTLEHFHLIGTAYERLLSSMKDNSPGTFGEFYTPRPLIKFIVKMINPSLKNRETILDPAAGSCGFLIESFTHMEDQVTNTKENEFLQKHALSGIEARPDPYLFGIMNMMLHGVLEPNLVRANTLETPLRDINEKLRVNVIMTNPPFGGEELPSIRRKFPAGFQTQDTTLGFMLHCMGRLKDGGRCAIIVNDNFLSAGQMESKVKEKLLKEFNLHTIVRLPRSVFAPYTPIATNILFFEKNGMTKDVWYYNVPKREGYKSFNKTNPIKFENLEPVLKWAENKKNDSKSWKKNIEEIKKSNYNLDVKHPDADKMEEMPSPDKLIDDLIKQQKQISDLLKIVKEKMT</sequence>
<dbReference type="Gene3D" id="1.20.1260.30">
    <property type="match status" value="1"/>
</dbReference>
<reference evidence="9" key="1">
    <citation type="journal article" date="2014" name="Genome Biol. Evol.">
        <title>Pangenome evidence for extensive interdomain horizontal transfer affecting lineage core and shell genes in uncultured planktonic thaumarchaeota and euryarchaeota.</title>
        <authorList>
            <person name="Deschamps P."/>
            <person name="Zivanovic Y."/>
            <person name="Moreira D."/>
            <person name="Rodriguez-Valera F."/>
            <person name="Lopez-Garcia P."/>
        </authorList>
    </citation>
    <scope>NUCLEOTIDE SEQUENCE</scope>
</reference>
<dbReference type="Pfam" id="PF12161">
    <property type="entry name" value="HsdM_N"/>
    <property type="match status" value="1"/>
</dbReference>
<protein>
    <recommendedName>
        <fullName evidence="1">site-specific DNA-methyltransferase (adenine-specific)</fullName>
        <ecNumber evidence="1">2.1.1.72</ecNumber>
    </recommendedName>
</protein>